<dbReference type="InterPro" id="IPR010724">
    <property type="entry name" value="RepA_N"/>
</dbReference>
<dbReference type="EMBL" id="RJND01000007">
    <property type="protein sequence ID" value="RSI51438.1"/>
    <property type="molecule type" value="Genomic_DNA"/>
</dbReference>
<feature type="region of interest" description="Disordered" evidence="1">
    <location>
        <begin position="136"/>
        <end position="205"/>
    </location>
</feature>
<dbReference type="Proteomes" id="UP000280406">
    <property type="component" value="Unassembled WGS sequence"/>
</dbReference>
<proteinExistence type="predicted"/>
<dbReference type="Pfam" id="PF06970">
    <property type="entry name" value="RepA_N"/>
    <property type="match status" value="1"/>
</dbReference>
<name>A0AB74DPT0_STRSA</name>
<sequence length="314" mass="36591">MVDNGRISLAQGLGSESFYQLPKVMIGSKYYSKLKSEAKMMFMLLRDRMGASIENARKGDMRFVDDNQDVFIYYPIEELVEDLGWKRDKVMSLKKQLIKYDLIDEVRQGLKKANRIYVKNVETRIELLNMDFEQKKQSENPVKSPEVGKTDFKKSEKSTSRGRENRLQEVGKSDSSKNKSSEIKQSENKNNIDSSRKAGADSLSIQKKSEEKYIQPEYYSLLQVIADSYNDKFAYDYNRREIYNLTHHQKMLIGQFLADGYMTSQEILDTIERMPFDTEQPLAYLLKCLENLKEERRLEAKIAAHRNAELRYGG</sequence>
<feature type="compositionally biased region" description="Basic and acidic residues" evidence="1">
    <location>
        <begin position="146"/>
        <end position="187"/>
    </location>
</feature>
<accession>A0AB74DPT0</accession>
<comment type="caution">
    <text evidence="3">The sequence shown here is derived from an EMBL/GenBank/DDBJ whole genome shotgun (WGS) entry which is preliminary data.</text>
</comment>
<feature type="domain" description="Replication initiator A N-terminal" evidence="2">
    <location>
        <begin position="17"/>
        <end position="97"/>
    </location>
</feature>
<reference evidence="3 4" key="1">
    <citation type="submission" date="2018-11" db="EMBL/GenBank/DDBJ databases">
        <title>Species Designations Belie Phenotypic and Genotypic Heterogeneity in Oral Streptococci.</title>
        <authorList>
            <person name="Velsko I."/>
        </authorList>
    </citation>
    <scope>NUCLEOTIDE SEQUENCE [LARGE SCALE GENOMIC DNA]</scope>
    <source>
        <strain evidence="3 4">BCC37</strain>
    </source>
</reference>
<evidence type="ECO:0000313" key="4">
    <source>
        <dbReference type="Proteomes" id="UP000280406"/>
    </source>
</evidence>
<evidence type="ECO:0000313" key="3">
    <source>
        <dbReference type="EMBL" id="RSI51438.1"/>
    </source>
</evidence>
<evidence type="ECO:0000256" key="1">
    <source>
        <dbReference type="SAM" id="MobiDB-lite"/>
    </source>
</evidence>
<gene>
    <name evidence="3" type="ORF">D8869_09885</name>
</gene>
<evidence type="ECO:0000259" key="2">
    <source>
        <dbReference type="Pfam" id="PF06970"/>
    </source>
</evidence>
<dbReference type="RefSeq" id="WP_125348536.1">
    <property type="nucleotide sequence ID" value="NZ_CP076615.1"/>
</dbReference>
<protein>
    <recommendedName>
        <fullName evidence="2">Replication initiator A N-terminal domain-containing protein</fullName>
    </recommendedName>
</protein>
<dbReference type="AlphaFoldDB" id="A0AB74DPT0"/>
<organism evidence="3 4">
    <name type="scientific">Streptococcus sanguinis</name>
    <dbReference type="NCBI Taxonomy" id="1305"/>
    <lineage>
        <taxon>Bacteria</taxon>
        <taxon>Bacillati</taxon>
        <taxon>Bacillota</taxon>
        <taxon>Bacilli</taxon>
        <taxon>Lactobacillales</taxon>
        <taxon>Streptococcaceae</taxon>
        <taxon>Streptococcus</taxon>
    </lineage>
</organism>